<dbReference type="EMBL" id="NBNE01000363">
    <property type="protein sequence ID" value="OWZ20077.1"/>
    <property type="molecule type" value="Genomic_DNA"/>
</dbReference>
<protein>
    <recommendedName>
        <fullName evidence="3">Reverse transcriptase</fullName>
    </recommendedName>
</protein>
<evidence type="ECO:0000313" key="2">
    <source>
        <dbReference type="Proteomes" id="UP000198211"/>
    </source>
</evidence>
<proteinExistence type="predicted"/>
<comment type="caution">
    <text evidence="1">The sequence shown here is derived from an EMBL/GenBank/DDBJ whole genome shotgun (WGS) entry which is preliminary data.</text>
</comment>
<gene>
    <name evidence="1" type="ORF">PHMEG_0005560</name>
</gene>
<evidence type="ECO:0008006" key="3">
    <source>
        <dbReference type="Google" id="ProtNLM"/>
    </source>
</evidence>
<dbReference type="Proteomes" id="UP000198211">
    <property type="component" value="Unassembled WGS sequence"/>
</dbReference>
<dbReference type="OrthoDB" id="143477at2759"/>
<name>A0A225WSK7_9STRA</name>
<reference evidence="2" key="1">
    <citation type="submission" date="2017-03" db="EMBL/GenBank/DDBJ databases">
        <title>Phytopthora megakarya and P. palmivora, two closely related causual agents of cacao black pod achieved similar genome size and gene model numbers by different mechanisms.</title>
        <authorList>
            <person name="Ali S."/>
            <person name="Shao J."/>
            <person name="Larry D.J."/>
            <person name="Kronmiller B."/>
            <person name="Shen D."/>
            <person name="Strem M.D."/>
            <person name="Melnick R.L."/>
            <person name="Guiltinan M.J."/>
            <person name="Tyler B.M."/>
            <person name="Meinhardt L.W."/>
            <person name="Bailey B.A."/>
        </authorList>
    </citation>
    <scope>NUCLEOTIDE SEQUENCE [LARGE SCALE GENOMIC DNA]</scope>
    <source>
        <strain evidence="2">zdho120</strain>
    </source>
</reference>
<keyword evidence="2" id="KW-1185">Reference proteome</keyword>
<dbReference type="AlphaFoldDB" id="A0A225WSK7"/>
<accession>A0A225WSK7</accession>
<organism evidence="1 2">
    <name type="scientific">Phytophthora megakarya</name>
    <dbReference type="NCBI Taxonomy" id="4795"/>
    <lineage>
        <taxon>Eukaryota</taxon>
        <taxon>Sar</taxon>
        <taxon>Stramenopiles</taxon>
        <taxon>Oomycota</taxon>
        <taxon>Peronosporomycetes</taxon>
        <taxon>Peronosporales</taxon>
        <taxon>Peronosporaceae</taxon>
        <taxon>Phytophthora</taxon>
    </lineage>
</organism>
<sequence length="95" mass="10309">MIQNSLWGFVRLPPEGEKTVDADVLRLDPAEGDKVQRKKSAREVPILKTEMTAFKRNIPAPLQMGPGLGRSSYIDDIACGAPTCGQLCEGLNALL</sequence>
<evidence type="ECO:0000313" key="1">
    <source>
        <dbReference type="EMBL" id="OWZ20077.1"/>
    </source>
</evidence>